<feature type="repeat" description="ANK" evidence="11">
    <location>
        <begin position="430"/>
        <end position="462"/>
    </location>
</feature>
<feature type="non-terminal residue" evidence="15">
    <location>
        <position position="1"/>
    </location>
</feature>
<feature type="domain" description="Ion transport" evidence="14">
    <location>
        <begin position="578"/>
        <end position="815"/>
    </location>
</feature>
<evidence type="ECO:0000259" key="14">
    <source>
        <dbReference type="Pfam" id="PF00520"/>
    </source>
</evidence>
<evidence type="ECO:0000256" key="13">
    <source>
        <dbReference type="SAM" id="Phobius"/>
    </source>
</evidence>
<keyword evidence="7 11" id="KW-0040">ANK repeat</keyword>
<dbReference type="GO" id="GO:0005216">
    <property type="term" value="F:monoatomic ion channel activity"/>
    <property type="evidence" value="ECO:0007669"/>
    <property type="project" value="InterPro"/>
</dbReference>
<evidence type="ECO:0000256" key="2">
    <source>
        <dbReference type="ARBA" id="ARBA00022448"/>
    </source>
</evidence>
<evidence type="ECO:0000313" key="16">
    <source>
        <dbReference type="Proteomes" id="UP001233999"/>
    </source>
</evidence>
<dbReference type="InterPro" id="IPR052076">
    <property type="entry name" value="TRP_cation_channel"/>
</dbReference>
<feature type="coiled-coil region" evidence="12">
    <location>
        <begin position="949"/>
        <end position="976"/>
    </location>
</feature>
<dbReference type="PROSITE" id="PS50297">
    <property type="entry name" value="ANK_REP_REGION"/>
    <property type="match status" value="1"/>
</dbReference>
<dbReference type="GO" id="GO:0034703">
    <property type="term" value="C:cation channel complex"/>
    <property type="evidence" value="ECO:0007669"/>
    <property type="project" value="UniProtKB-ARBA"/>
</dbReference>
<dbReference type="Pfam" id="PF00520">
    <property type="entry name" value="Ion_trans"/>
    <property type="match status" value="1"/>
</dbReference>
<dbReference type="EMBL" id="JASPKZ010003419">
    <property type="protein sequence ID" value="KAJ9593623.1"/>
    <property type="molecule type" value="Genomic_DNA"/>
</dbReference>
<comment type="subcellular location">
    <subcellularLocation>
        <location evidence="1">Membrane</location>
        <topology evidence="1">Multi-pass membrane protein</topology>
    </subcellularLocation>
</comment>
<feature type="transmembrane region" description="Helical" evidence="13">
    <location>
        <begin position="678"/>
        <end position="697"/>
    </location>
</feature>
<protein>
    <recommendedName>
        <fullName evidence="14">Ion transport domain-containing protein</fullName>
    </recommendedName>
</protein>
<evidence type="ECO:0000256" key="8">
    <source>
        <dbReference type="ARBA" id="ARBA00023065"/>
    </source>
</evidence>
<proteinExistence type="predicted"/>
<dbReference type="AlphaFoldDB" id="A0AAD8EKI5"/>
<evidence type="ECO:0000313" key="15">
    <source>
        <dbReference type="EMBL" id="KAJ9593623.1"/>
    </source>
</evidence>
<keyword evidence="3" id="KW-0716">Sensory transduction</keyword>
<sequence>VDDSLMKCSAVIGLMNKTSSAENTSESKKTRVNQERLDSKVKRVQNTRIMAKRTDSCNSCSPPDFQAQLLNALRDKNIVTFTNLLQEYDADGERLVNPDHQYGDPHYATCLDLACKDQDSENYITTLLKSGADPNLINPIRKKAPLHVATECGNFIAVSALLQEPKTDVNIQDDFGSTSLHLAAKNYTKNPANMEKCIAILLGHPDIKINKRNRKGRTAVHEAVLAKRWKAVEVIINYGKDKVFIDNIDLQSEKTVRELIQQEEELRNLDLPPPKHQDDEGEEIDANELFEVLYFGDLEKFKQKFDRADKKSLINGDDGKFTFLQFACYNGIVDIVKYLLTNGANPNSTIPTNRKPPIFHACARGFYEILLLLLESKAEVETIDGKTLLHAVVKGKEFKPNEKSDYRKCVELLLERKDSLKLEINYVDENGNTALHYAVKEEDQYYTKALLASGAYIGVENHFGYSPLADIDPETLRSFLDDCLQSNGKFRRDDKYELTFKYGFLEPPRIDEKCTQTQSVVEQGHGGKITAPIPELYPLHYISKSPDLRPLLTHPILLSYLHLKWTHIRAFFYANLVFYALFVVLITAHIMRDCSSISESSQNISSTILGDNSKTAVRIEWAILSFLLLFLILRELFQMIMSPRRYLCSFENCLELVLIIVTLIILSKDWNNQCMRPVDAIAIILSWSELFLQIGHIHIMSTYNEMMRRVFCNYIKFIVWDLILIIAFALGFYILFYSEKKDGEEENFFHEPSTTLFRTVIMLMGEFDISSIPFDIEPVVSYAVFIFFVFLVPIVMVNLLNGLAVSDTQAIKNDAELVSIESMIGNIYYFESMLLGDPFSCSCPLRLNYVCCCWPSYARPKLTCITNLFRKVFLFPNSLPNKELRFYPNLGRKIRIFPSTVYTKKKQNYDQVGQVDCFGLPAVGGCCNMDASVIKSAMDIIDNKDKVSEKQVMERLDSIEKQVQNLQRSLNGWFSQSPEE</sequence>
<dbReference type="InterPro" id="IPR036770">
    <property type="entry name" value="Ankyrin_rpt-contain_sf"/>
</dbReference>
<dbReference type="InterPro" id="IPR002110">
    <property type="entry name" value="Ankyrin_rpt"/>
</dbReference>
<keyword evidence="4 13" id="KW-0812">Transmembrane</keyword>
<reference evidence="15" key="1">
    <citation type="journal article" date="2023" name="IScience">
        <title>Live-bearing cockroach genome reveals convergent evolutionary mechanisms linked to viviparity in insects and beyond.</title>
        <authorList>
            <person name="Fouks B."/>
            <person name="Harrison M.C."/>
            <person name="Mikhailova A.A."/>
            <person name="Marchal E."/>
            <person name="English S."/>
            <person name="Carruthers M."/>
            <person name="Jennings E.C."/>
            <person name="Chiamaka E.L."/>
            <person name="Frigard R.A."/>
            <person name="Pippel M."/>
            <person name="Attardo G.M."/>
            <person name="Benoit J.B."/>
            <person name="Bornberg-Bauer E."/>
            <person name="Tobe S.S."/>
        </authorList>
    </citation>
    <scope>NUCLEOTIDE SEQUENCE</scope>
    <source>
        <strain evidence="15">Stay&amp;Tobe</strain>
    </source>
</reference>
<evidence type="ECO:0000256" key="10">
    <source>
        <dbReference type="ARBA" id="ARBA00023303"/>
    </source>
</evidence>
<gene>
    <name evidence="15" type="ORF">L9F63_014801</name>
</gene>
<dbReference type="Gene3D" id="1.25.40.20">
    <property type="entry name" value="Ankyrin repeat-containing domain"/>
    <property type="match status" value="2"/>
</dbReference>
<organism evidence="15 16">
    <name type="scientific">Diploptera punctata</name>
    <name type="common">Pacific beetle cockroach</name>
    <dbReference type="NCBI Taxonomy" id="6984"/>
    <lineage>
        <taxon>Eukaryota</taxon>
        <taxon>Metazoa</taxon>
        <taxon>Ecdysozoa</taxon>
        <taxon>Arthropoda</taxon>
        <taxon>Hexapoda</taxon>
        <taxon>Insecta</taxon>
        <taxon>Pterygota</taxon>
        <taxon>Neoptera</taxon>
        <taxon>Polyneoptera</taxon>
        <taxon>Dictyoptera</taxon>
        <taxon>Blattodea</taxon>
        <taxon>Blaberoidea</taxon>
        <taxon>Blaberidae</taxon>
        <taxon>Diplopterinae</taxon>
        <taxon>Diploptera</taxon>
    </lineage>
</organism>
<dbReference type="PANTHER" id="PTHR47143:SF4">
    <property type="entry name" value="TRANSIENT RECEPTOR POTENTIAL CATION CHANNEL PROTEIN PAINLESS"/>
    <property type="match status" value="1"/>
</dbReference>
<keyword evidence="16" id="KW-1185">Reference proteome</keyword>
<evidence type="ECO:0000256" key="11">
    <source>
        <dbReference type="PROSITE-ProRule" id="PRU00023"/>
    </source>
</evidence>
<keyword evidence="8" id="KW-0406">Ion transport</keyword>
<dbReference type="SMART" id="SM00248">
    <property type="entry name" value="ANK"/>
    <property type="match status" value="8"/>
</dbReference>
<evidence type="ECO:0000256" key="3">
    <source>
        <dbReference type="ARBA" id="ARBA00022606"/>
    </source>
</evidence>
<evidence type="ECO:0000256" key="4">
    <source>
        <dbReference type="ARBA" id="ARBA00022692"/>
    </source>
</evidence>
<dbReference type="Pfam" id="PF00023">
    <property type="entry name" value="Ank"/>
    <property type="match status" value="1"/>
</dbReference>
<feature type="transmembrane region" description="Helical" evidence="13">
    <location>
        <begin position="779"/>
        <end position="800"/>
    </location>
</feature>
<keyword evidence="2" id="KW-0813">Transport</keyword>
<evidence type="ECO:0000256" key="12">
    <source>
        <dbReference type="SAM" id="Coils"/>
    </source>
</evidence>
<keyword evidence="10" id="KW-0407">Ion channel</keyword>
<keyword evidence="12" id="KW-0175">Coiled coil</keyword>
<evidence type="ECO:0000256" key="1">
    <source>
        <dbReference type="ARBA" id="ARBA00004141"/>
    </source>
</evidence>
<accession>A0AAD8EKI5</accession>
<feature type="transmembrane region" description="Helical" evidence="13">
    <location>
        <begin position="619"/>
        <end position="637"/>
    </location>
</feature>
<feature type="transmembrane region" description="Helical" evidence="13">
    <location>
        <begin position="570"/>
        <end position="591"/>
    </location>
</feature>
<evidence type="ECO:0000256" key="9">
    <source>
        <dbReference type="ARBA" id="ARBA00023136"/>
    </source>
</evidence>
<evidence type="ECO:0000256" key="7">
    <source>
        <dbReference type="ARBA" id="ARBA00023043"/>
    </source>
</evidence>
<keyword evidence="9 13" id="KW-0472">Membrane</keyword>
<dbReference type="InterPro" id="IPR005821">
    <property type="entry name" value="Ion_trans_dom"/>
</dbReference>
<dbReference type="PANTHER" id="PTHR47143">
    <property type="entry name" value="TRANSIENT RECEPTOR POTENTIAL CATION CHANNEL PROTEIN PAINLESS"/>
    <property type="match status" value="1"/>
</dbReference>
<dbReference type="Pfam" id="PF12796">
    <property type="entry name" value="Ank_2"/>
    <property type="match status" value="2"/>
</dbReference>
<keyword evidence="6 13" id="KW-1133">Transmembrane helix</keyword>
<keyword evidence="5" id="KW-0677">Repeat</keyword>
<dbReference type="Proteomes" id="UP001233999">
    <property type="component" value="Unassembled WGS sequence"/>
</dbReference>
<dbReference type="PROSITE" id="PS50088">
    <property type="entry name" value="ANK_REPEAT"/>
    <property type="match status" value="1"/>
</dbReference>
<comment type="caution">
    <text evidence="15">The sequence shown here is derived from an EMBL/GenBank/DDBJ whole genome shotgun (WGS) entry which is preliminary data.</text>
</comment>
<evidence type="ECO:0000256" key="5">
    <source>
        <dbReference type="ARBA" id="ARBA00022737"/>
    </source>
</evidence>
<dbReference type="SUPFAM" id="SSF48403">
    <property type="entry name" value="Ankyrin repeat"/>
    <property type="match status" value="2"/>
</dbReference>
<evidence type="ECO:0000256" key="6">
    <source>
        <dbReference type="ARBA" id="ARBA00022989"/>
    </source>
</evidence>
<name>A0AAD8EKI5_DIPPU</name>
<reference evidence="15" key="2">
    <citation type="submission" date="2023-05" db="EMBL/GenBank/DDBJ databases">
        <authorList>
            <person name="Fouks B."/>
        </authorList>
    </citation>
    <scope>NUCLEOTIDE SEQUENCE</scope>
    <source>
        <strain evidence="15">Stay&amp;Tobe</strain>
        <tissue evidence="15">Testes</tissue>
    </source>
</reference>
<feature type="transmembrane region" description="Helical" evidence="13">
    <location>
        <begin position="649"/>
        <end position="666"/>
    </location>
</feature>
<feature type="transmembrane region" description="Helical" evidence="13">
    <location>
        <begin position="717"/>
        <end position="736"/>
    </location>
</feature>